<dbReference type="AlphaFoldDB" id="A0A5D3BUK1"/>
<comment type="caution">
    <text evidence="3">The sequence shown here is derived from an EMBL/GenBank/DDBJ whole genome shotgun (WGS) entry which is preliminary data.</text>
</comment>
<evidence type="ECO:0000256" key="1">
    <source>
        <dbReference type="SAM" id="MobiDB-lite"/>
    </source>
</evidence>
<evidence type="ECO:0000313" key="3">
    <source>
        <dbReference type="EMBL" id="TYK01906.1"/>
    </source>
</evidence>
<name>A0A5D3BUK1_CUCMM</name>
<dbReference type="OrthoDB" id="1829565at2759"/>
<protein>
    <submittedName>
        <fullName evidence="3">Ty3-gypsy retrotransposon protein</fullName>
    </submittedName>
</protein>
<evidence type="ECO:0000313" key="4">
    <source>
        <dbReference type="Proteomes" id="UP000321393"/>
    </source>
</evidence>
<dbReference type="EMBL" id="SSTE01010863">
    <property type="protein sequence ID" value="KAA0052352.1"/>
    <property type="molecule type" value="Genomic_DNA"/>
</dbReference>
<feature type="compositionally biased region" description="Polar residues" evidence="1">
    <location>
        <begin position="1"/>
        <end position="21"/>
    </location>
</feature>
<evidence type="ECO:0000313" key="2">
    <source>
        <dbReference type="EMBL" id="KAA0052352.1"/>
    </source>
</evidence>
<feature type="region of interest" description="Disordered" evidence="1">
    <location>
        <begin position="1"/>
        <end position="35"/>
    </location>
</feature>
<feature type="compositionally biased region" description="Basic and acidic residues" evidence="1">
    <location>
        <begin position="23"/>
        <end position="35"/>
    </location>
</feature>
<reference evidence="4 5" key="1">
    <citation type="submission" date="2019-08" db="EMBL/GenBank/DDBJ databases">
        <title>Draft genome sequences of two oriental melons (Cucumis melo L. var makuwa).</title>
        <authorList>
            <person name="Kwon S.-Y."/>
        </authorList>
    </citation>
    <scope>NUCLEOTIDE SEQUENCE [LARGE SCALE GENOMIC DNA]</scope>
    <source>
        <strain evidence="5">cv. Chang Bougi</strain>
        <strain evidence="4">cv. SW 3</strain>
        <tissue evidence="3">Leaf</tissue>
    </source>
</reference>
<sequence>MTSKDNTSKTLNDICKQPNTRNRSRETQSSEDMPHFDVAKNIWEQIPKPPKKEFVIKENLVINKHKSSFERLNEEVPHPNIMSAMVTDVDTSEDRMTKLKKKVNMLMKAIEEKDFETASLKNHIESRDAAESSHTHCQEC</sequence>
<dbReference type="Proteomes" id="UP000321947">
    <property type="component" value="Unassembled WGS sequence"/>
</dbReference>
<gene>
    <name evidence="3" type="ORF">E5676_scaffold113G001730</name>
    <name evidence="2" type="ORF">E6C27_scaffold207G001930</name>
</gene>
<evidence type="ECO:0000313" key="5">
    <source>
        <dbReference type="Proteomes" id="UP000321947"/>
    </source>
</evidence>
<dbReference type="Proteomes" id="UP000321393">
    <property type="component" value="Unassembled WGS sequence"/>
</dbReference>
<proteinExistence type="predicted"/>
<accession>A0A5D3BUK1</accession>
<organism evidence="3 5">
    <name type="scientific">Cucumis melo var. makuwa</name>
    <name type="common">Oriental melon</name>
    <dbReference type="NCBI Taxonomy" id="1194695"/>
    <lineage>
        <taxon>Eukaryota</taxon>
        <taxon>Viridiplantae</taxon>
        <taxon>Streptophyta</taxon>
        <taxon>Embryophyta</taxon>
        <taxon>Tracheophyta</taxon>
        <taxon>Spermatophyta</taxon>
        <taxon>Magnoliopsida</taxon>
        <taxon>eudicotyledons</taxon>
        <taxon>Gunneridae</taxon>
        <taxon>Pentapetalae</taxon>
        <taxon>rosids</taxon>
        <taxon>fabids</taxon>
        <taxon>Cucurbitales</taxon>
        <taxon>Cucurbitaceae</taxon>
        <taxon>Benincaseae</taxon>
        <taxon>Cucumis</taxon>
    </lineage>
</organism>
<dbReference type="EMBL" id="SSTD01015999">
    <property type="protein sequence ID" value="TYK01906.1"/>
    <property type="molecule type" value="Genomic_DNA"/>
</dbReference>